<evidence type="ECO:0000313" key="4">
    <source>
        <dbReference type="EMBL" id="KAK2150574.1"/>
    </source>
</evidence>
<proteinExistence type="predicted"/>
<gene>
    <name evidence="4" type="ORF">LSH36_399g02005</name>
</gene>
<evidence type="ECO:0000256" key="2">
    <source>
        <dbReference type="PROSITE-ProRule" id="PRU00191"/>
    </source>
</evidence>
<keyword evidence="1" id="KW-0343">GTPase activation</keyword>
<protein>
    <recommendedName>
        <fullName evidence="3">SH2 domain-containing protein</fullName>
    </recommendedName>
</protein>
<dbReference type="PROSITE" id="PS50001">
    <property type="entry name" value="SH2"/>
    <property type="match status" value="1"/>
</dbReference>
<dbReference type="SUPFAM" id="SSF55550">
    <property type="entry name" value="SH2 domain"/>
    <property type="match status" value="1"/>
</dbReference>
<dbReference type="PANTHER" id="PTHR46075">
    <property type="entry name" value="CHIMERIN FAMILY MEMBER"/>
    <property type="match status" value="1"/>
</dbReference>
<reference evidence="4" key="1">
    <citation type="journal article" date="2023" name="Mol. Biol. Evol.">
        <title>Third-Generation Sequencing Reveals the Adaptive Role of the Epigenome in Three Deep-Sea Polychaetes.</title>
        <authorList>
            <person name="Perez M."/>
            <person name="Aroh O."/>
            <person name="Sun Y."/>
            <person name="Lan Y."/>
            <person name="Juniper S.K."/>
            <person name="Young C.R."/>
            <person name="Angers B."/>
            <person name="Qian P.Y."/>
        </authorList>
    </citation>
    <scope>NUCLEOTIDE SEQUENCE</scope>
    <source>
        <strain evidence="4">P08H-3</strain>
    </source>
</reference>
<accession>A0AAD9JCE5</accession>
<sequence>MTDTPKEVRKFYHYVRGDSTKVPCSTWDDDDGYSSTENEDGQQGAPRRSRARTHCRCCRDLYSMYDEDDLLRMPMWKSYLYHLQQQAPKPKKIICQREVPNKPPFYGREFHGAMSREDADFLLTIGGEGSFLIRESQRAPGQYTLAISSIGSHPSAIGQK</sequence>
<dbReference type="PRINTS" id="PR00401">
    <property type="entry name" value="SH2DOMAIN"/>
</dbReference>
<dbReference type="PANTHER" id="PTHR46075:SF2">
    <property type="entry name" value="RHO GTPASE ACTIVATING PROTEIN AT 5A, ISOFORM A"/>
    <property type="match status" value="1"/>
</dbReference>
<dbReference type="Proteomes" id="UP001208570">
    <property type="component" value="Unassembled WGS sequence"/>
</dbReference>
<keyword evidence="2" id="KW-0727">SH2 domain</keyword>
<evidence type="ECO:0000256" key="1">
    <source>
        <dbReference type="ARBA" id="ARBA00022468"/>
    </source>
</evidence>
<evidence type="ECO:0000259" key="3">
    <source>
        <dbReference type="PROSITE" id="PS50001"/>
    </source>
</evidence>
<dbReference type="AlphaFoldDB" id="A0AAD9JCE5"/>
<organism evidence="4 5">
    <name type="scientific">Paralvinella palmiformis</name>
    <dbReference type="NCBI Taxonomy" id="53620"/>
    <lineage>
        <taxon>Eukaryota</taxon>
        <taxon>Metazoa</taxon>
        <taxon>Spiralia</taxon>
        <taxon>Lophotrochozoa</taxon>
        <taxon>Annelida</taxon>
        <taxon>Polychaeta</taxon>
        <taxon>Sedentaria</taxon>
        <taxon>Canalipalpata</taxon>
        <taxon>Terebellida</taxon>
        <taxon>Terebelliformia</taxon>
        <taxon>Alvinellidae</taxon>
        <taxon>Paralvinella</taxon>
    </lineage>
</organism>
<dbReference type="Pfam" id="PF00017">
    <property type="entry name" value="SH2"/>
    <property type="match status" value="1"/>
</dbReference>
<evidence type="ECO:0000313" key="5">
    <source>
        <dbReference type="Proteomes" id="UP001208570"/>
    </source>
</evidence>
<dbReference type="InterPro" id="IPR036860">
    <property type="entry name" value="SH2_dom_sf"/>
</dbReference>
<dbReference type="Gene3D" id="3.30.505.10">
    <property type="entry name" value="SH2 domain"/>
    <property type="match status" value="1"/>
</dbReference>
<comment type="caution">
    <text evidence="4">The sequence shown here is derived from an EMBL/GenBank/DDBJ whole genome shotgun (WGS) entry which is preliminary data.</text>
</comment>
<dbReference type="InterPro" id="IPR051854">
    <property type="entry name" value="Rho-type_GAP"/>
</dbReference>
<dbReference type="GO" id="GO:0005096">
    <property type="term" value="F:GTPase activator activity"/>
    <property type="evidence" value="ECO:0007669"/>
    <property type="project" value="UniProtKB-KW"/>
</dbReference>
<dbReference type="EMBL" id="JAODUP010000399">
    <property type="protein sequence ID" value="KAK2150574.1"/>
    <property type="molecule type" value="Genomic_DNA"/>
</dbReference>
<dbReference type="InterPro" id="IPR000980">
    <property type="entry name" value="SH2"/>
</dbReference>
<feature type="domain" description="SH2" evidence="3">
    <location>
        <begin position="109"/>
        <end position="160"/>
    </location>
</feature>
<name>A0AAD9JCE5_9ANNE</name>
<keyword evidence="5" id="KW-1185">Reference proteome</keyword>